<organism evidence="3 4">
    <name type="scientific">Isoalcanivorax beigongshangi</name>
    <dbReference type="NCBI Taxonomy" id="3238810"/>
    <lineage>
        <taxon>Bacteria</taxon>
        <taxon>Pseudomonadati</taxon>
        <taxon>Pseudomonadota</taxon>
        <taxon>Gammaproteobacteria</taxon>
        <taxon>Oceanospirillales</taxon>
        <taxon>Alcanivoracaceae</taxon>
        <taxon>Isoalcanivorax</taxon>
    </lineage>
</organism>
<comment type="similarity">
    <text evidence="1 2">Belongs to the BolA/IbaG family.</text>
</comment>
<evidence type="ECO:0000313" key="4">
    <source>
        <dbReference type="Proteomes" id="UP001562065"/>
    </source>
</evidence>
<keyword evidence="4" id="KW-1185">Reference proteome</keyword>
<dbReference type="SUPFAM" id="SSF82657">
    <property type="entry name" value="BolA-like"/>
    <property type="match status" value="1"/>
</dbReference>
<reference evidence="3 4" key="1">
    <citation type="submission" date="2024-07" db="EMBL/GenBank/DDBJ databases">
        <authorList>
            <person name="Ren Q."/>
        </authorList>
    </citation>
    <scope>NUCLEOTIDE SEQUENCE [LARGE SCALE GENOMIC DNA]</scope>
    <source>
        <strain evidence="3 4">REN37</strain>
    </source>
</reference>
<dbReference type="RefSeq" id="WP_369455886.1">
    <property type="nucleotide sequence ID" value="NZ_JBGCUO010000001.1"/>
</dbReference>
<proteinExistence type="inferred from homology"/>
<dbReference type="Gene3D" id="3.30.300.90">
    <property type="entry name" value="BolA-like"/>
    <property type="match status" value="1"/>
</dbReference>
<sequence>MTPEQVEALIRGGCNVAEMGVQSNGNHYDIAVVSDDFVGLNAVKRQQLLYALVREPIAAGTMHAVNFKTYTLEEWQQAQRMGLA</sequence>
<comment type="caution">
    <text evidence="3">The sequence shown here is derived from an EMBL/GenBank/DDBJ whole genome shotgun (WGS) entry which is preliminary data.</text>
</comment>
<gene>
    <name evidence="3" type="ORF">AB5I84_10900</name>
</gene>
<evidence type="ECO:0000256" key="2">
    <source>
        <dbReference type="RuleBase" id="RU003860"/>
    </source>
</evidence>
<name>A0ABV4ALL6_9GAMM</name>
<dbReference type="Proteomes" id="UP001562065">
    <property type="component" value="Unassembled WGS sequence"/>
</dbReference>
<dbReference type="PANTHER" id="PTHR46229">
    <property type="entry name" value="BOLA TRANSCRIPTION REGULATOR"/>
    <property type="match status" value="1"/>
</dbReference>
<protein>
    <submittedName>
        <fullName evidence="3">BolA family protein</fullName>
    </submittedName>
</protein>
<evidence type="ECO:0000256" key="1">
    <source>
        <dbReference type="ARBA" id="ARBA00005578"/>
    </source>
</evidence>
<dbReference type="InterPro" id="IPR002634">
    <property type="entry name" value="BolA"/>
</dbReference>
<evidence type="ECO:0000313" key="3">
    <source>
        <dbReference type="EMBL" id="MEY1662656.1"/>
    </source>
</evidence>
<dbReference type="EMBL" id="JBGCUO010000001">
    <property type="protein sequence ID" value="MEY1662656.1"/>
    <property type="molecule type" value="Genomic_DNA"/>
</dbReference>
<accession>A0ABV4ALL6</accession>
<dbReference type="InterPro" id="IPR050961">
    <property type="entry name" value="BolA/IbaG_stress_morph_reg"/>
</dbReference>
<dbReference type="Pfam" id="PF01722">
    <property type="entry name" value="BolA"/>
    <property type="match status" value="1"/>
</dbReference>
<dbReference type="InterPro" id="IPR036065">
    <property type="entry name" value="BolA-like_sf"/>
</dbReference>
<dbReference type="PANTHER" id="PTHR46229:SF2">
    <property type="entry name" value="BOLA-LIKE PROTEIN 1"/>
    <property type="match status" value="1"/>
</dbReference>